<organism evidence="2 3">
    <name type="scientific">Catenovulum agarivorans DS-2</name>
    <dbReference type="NCBI Taxonomy" id="1328313"/>
    <lineage>
        <taxon>Bacteria</taxon>
        <taxon>Pseudomonadati</taxon>
        <taxon>Pseudomonadota</taxon>
        <taxon>Gammaproteobacteria</taxon>
        <taxon>Alteromonadales</taxon>
        <taxon>Alteromonadaceae</taxon>
        <taxon>Catenovulum</taxon>
    </lineage>
</organism>
<evidence type="ECO:0000313" key="3">
    <source>
        <dbReference type="Proteomes" id="UP000019276"/>
    </source>
</evidence>
<dbReference type="Pfam" id="PF11726">
    <property type="entry name" value="YagK_YfjJ_C"/>
    <property type="match status" value="1"/>
</dbReference>
<accession>W7Q871</accession>
<keyword evidence="3" id="KW-1185">Reference proteome</keyword>
<dbReference type="RefSeq" id="WP_035015579.1">
    <property type="nucleotide sequence ID" value="NZ_ARZY01000031.1"/>
</dbReference>
<reference evidence="2 3" key="1">
    <citation type="journal article" date="2014" name="Genome Announc.">
        <title>Draft Genome Sequence of the Agar-Degrading Bacterium Catenovulum sp. Strain DS-2, Isolated from Intestines of Haliotis diversicolor.</title>
        <authorList>
            <person name="Shan D."/>
            <person name="Li X."/>
            <person name="Gu Z."/>
            <person name="Wei G."/>
            <person name="Gao Z."/>
            <person name="Shao Z."/>
        </authorList>
    </citation>
    <scope>NUCLEOTIDE SEQUENCE [LARGE SCALE GENOMIC DNA]</scope>
    <source>
        <strain evidence="2 3">DS-2</strain>
    </source>
</reference>
<comment type="caution">
    <text evidence="2">The sequence shown here is derived from an EMBL/GenBank/DDBJ whole genome shotgun (WGS) entry which is preliminary data.</text>
</comment>
<protein>
    <recommendedName>
        <fullName evidence="1">YagK/YfjJ C-terminal domain-containing protein</fullName>
    </recommendedName>
</protein>
<feature type="domain" description="YagK/YfjJ C-terminal" evidence="1">
    <location>
        <begin position="44"/>
        <end position="222"/>
    </location>
</feature>
<proteinExistence type="predicted"/>
<evidence type="ECO:0000313" key="2">
    <source>
        <dbReference type="EMBL" id="EWH09019.1"/>
    </source>
</evidence>
<dbReference type="AlphaFoldDB" id="W7Q871"/>
<name>W7Q871_9ALTE</name>
<dbReference type="OrthoDB" id="5701642at2"/>
<dbReference type="EMBL" id="ARZY01000031">
    <property type="protein sequence ID" value="EWH09019.1"/>
    <property type="molecule type" value="Genomic_DNA"/>
</dbReference>
<dbReference type="STRING" id="1328313.DS2_14634"/>
<dbReference type="InterPro" id="IPR057271">
    <property type="entry name" value="YagK_YfjJ_C"/>
</dbReference>
<evidence type="ECO:0000259" key="1">
    <source>
        <dbReference type="Pfam" id="PF11726"/>
    </source>
</evidence>
<sequence length="224" mass="25739">MSRQYRAITESHVTEFNGFPLPKGGGPYYTNHLDKIDKTIQCALREHPRTMAVRLDLHIPSYHRDDYCAPAYTGSSIITRFFESLNAKLTADEMQRRRNNTRVHPCRLRYIWCKEKVSSLHPHYHLVLFVNKDRFHTVGSIDMQSGERGLFNMVVEAWASAIGILSPNPTIVHMPVKAVYWLTQSDLAQKSPKICDFFQRAAYLAKVDSKHAEKGEHFFGSSRG</sequence>
<gene>
    <name evidence="2" type="ORF">DS2_14634</name>
</gene>
<dbReference type="eggNOG" id="ENOG5032T6W">
    <property type="taxonomic scope" value="Bacteria"/>
</dbReference>
<dbReference type="Proteomes" id="UP000019276">
    <property type="component" value="Unassembled WGS sequence"/>
</dbReference>